<sequence length="115" mass="13068">MEWKDPLINGTIFKIMHLYNSATILIPLLFILSTTIARIGLLVITCVRGVNFQWIDRIFGMATGPMNPDHSIYILSLSSTKEFKTSDYNLRNESCITSKDAFFQFKLVGDRGMNS</sequence>
<keyword evidence="5" id="KW-0812">Transmembrane</keyword>
<protein>
    <submittedName>
        <fullName evidence="6">Uncharacterized protein</fullName>
    </submittedName>
</protein>
<evidence type="ECO:0000256" key="4">
    <source>
        <dbReference type="ARBA" id="ARBA00022729"/>
    </source>
</evidence>
<dbReference type="GO" id="GO:0005576">
    <property type="term" value="C:extracellular region"/>
    <property type="evidence" value="ECO:0007669"/>
    <property type="project" value="UniProtKB-SubCell"/>
</dbReference>
<dbReference type="InterPro" id="IPR017996">
    <property type="entry name" value="MRJP/yellow-related"/>
</dbReference>
<accession>A0A1B0BUU2</accession>
<evidence type="ECO:0000313" key="6">
    <source>
        <dbReference type="EnsemblMetazoa" id="GPPI041145-PA"/>
    </source>
</evidence>
<organism evidence="6 7">
    <name type="scientific">Glossina palpalis gambiensis</name>
    <dbReference type="NCBI Taxonomy" id="67801"/>
    <lineage>
        <taxon>Eukaryota</taxon>
        <taxon>Metazoa</taxon>
        <taxon>Ecdysozoa</taxon>
        <taxon>Arthropoda</taxon>
        <taxon>Hexapoda</taxon>
        <taxon>Insecta</taxon>
        <taxon>Pterygota</taxon>
        <taxon>Neoptera</taxon>
        <taxon>Endopterygota</taxon>
        <taxon>Diptera</taxon>
        <taxon>Brachycera</taxon>
        <taxon>Muscomorpha</taxon>
        <taxon>Hippoboscoidea</taxon>
        <taxon>Glossinidae</taxon>
        <taxon>Glossina</taxon>
    </lineage>
</organism>
<evidence type="ECO:0000256" key="3">
    <source>
        <dbReference type="ARBA" id="ARBA00022525"/>
    </source>
</evidence>
<dbReference type="Gene3D" id="2.120.10.30">
    <property type="entry name" value="TolB, C-terminal domain"/>
    <property type="match status" value="1"/>
</dbReference>
<keyword evidence="5" id="KW-1133">Transmembrane helix</keyword>
<proteinExistence type="inferred from homology"/>
<dbReference type="EMBL" id="JXJN01020922">
    <property type="status" value="NOT_ANNOTATED_CDS"/>
    <property type="molecule type" value="Genomic_DNA"/>
</dbReference>
<evidence type="ECO:0000256" key="5">
    <source>
        <dbReference type="SAM" id="Phobius"/>
    </source>
</evidence>
<dbReference type="AlphaFoldDB" id="A0A1B0BUU2"/>
<dbReference type="VEuPathDB" id="VectorBase:GPPI041145"/>
<reference evidence="7" key="1">
    <citation type="submission" date="2015-01" db="EMBL/GenBank/DDBJ databases">
        <authorList>
            <person name="Aksoy S."/>
            <person name="Warren W."/>
            <person name="Wilson R.K."/>
        </authorList>
    </citation>
    <scope>NUCLEOTIDE SEQUENCE [LARGE SCALE GENOMIC DNA]</scope>
    <source>
        <strain evidence="7">IAEA</strain>
    </source>
</reference>
<keyword evidence="5" id="KW-0472">Membrane</keyword>
<dbReference type="EnsemblMetazoa" id="GPPI041145-RA">
    <property type="protein sequence ID" value="GPPI041145-PA"/>
    <property type="gene ID" value="GPPI041145"/>
</dbReference>
<evidence type="ECO:0000313" key="7">
    <source>
        <dbReference type="Proteomes" id="UP000092460"/>
    </source>
</evidence>
<dbReference type="InterPro" id="IPR011042">
    <property type="entry name" value="6-blade_b-propeller_TolB-like"/>
</dbReference>
<reference evidence="6" key="2">
    <citation type="submission" date="2020-05" db="UniProtKB">
        <authorList>
            <consortium name="EnsemblMetazoa"/>
        </authorList>
    </citation>
    <scope>IDENTIFICATION</scope>
    <source>
        <strain evidence="6">IAEA</strain>
    </source>
</reference>
<evidence type="ECO:0000256" key="1">
    <source>
        <dbReference type="ARBA" id="ARBA00004613"/>
    </source>
</evidence>
<dbReference type="Pfam" id="PF03022">
    <property type="entry name" value="MRJP"/>
    <property type="match status" value="1"/>
</dbReference>
<feature type="transmembrane region" description="Helical" evidence="5">
    <location>
        <begin position="24"/>
        <end position="47"/>
    </location>
</feature>
<evidence type="ECO:0000256" key="2">
    <source>
        <dbReference type="ARBA" id="ARBA00009127"/>
    </source>
</evidence>
<comment type="similarity">
    <text evidence="2">Belongs to the major royal jelly protein family.</text>
</comment>
<comment type="subcellular location">
    <subcellularLocation>
        <location evidence="1">Secreted</location>
    </subcellularLocation>
</comment>
<name>A0A1B0BUU2_9MUSC</name>
<dbReference type="STRING" id="67801.A0A1B0BUU2"/>
<keyword evidence="7" id="KW-1185">Reference proteome</keyword>
<keyword evidence="3" id="KW-0964">Secreted</keyword>
<dbReference type="Proteomes" id="UP000092460">
    <property type="component" value="Unassembled WGS sequence"/>
</dbReference>
<keyword evidence="4" id="KW-0732">Signal</keyword>